<keyword evidence="8" id="KW-1133">Transmembrane helix</keyword>
<dbReference type="GO" id="GO:0061458">
    <property type="term" value="P:reproductive system development"/>
    <property type="evidence" value="ECO:0007669"/>
    <property type="project" value="TreeGrafter"/>
</dbReference>
<comment type="catalytic activity">
    <reaction evidence="6">
        <text>L-seryl-[protein] + ATP = O-phospho-L-seryl-[protein] + ADP + H(+)</text>
        <dbReference type="Rhea" id="RHEA:17989"/>
        <dbReference type="Rhea" id="RHEA-COMP:9863"/>
        <dbReference type="Rhea" id="RHEA-COMP:11604"/>
        <dbReference type="ChEBI" id="CHEBI:15378"/>
        <dbReference type="ChEBI" id="CHEBI:29999"/>
        <dbReference type="ChEBI" id="CHEBI:30616"/>
        <dbReference type="ChEBI" id="CHEBI:83421"/>
        <dbReference type="ChEBI" id="CHEBI:456216"/>
        <dbReference type="EC" id="2.7.11.1"/>
    </reaction>
</comment>
<dbReference type="GO" id="GO:0008270">
    <property type="term" value="F:zinc ion binding"/>
    <property type="evidence" value="ECO:0007669"/>
    <property type="project" value="UniProtKB-KW"/>
</dbReference>
<dbReference type="SMART" id="SM00184">
    <property type="entry name" value="RING"/>
    <property type="match status" value="1"/>
</dbReference>
<reference evidence="10 11" key="1">
    <citation type="journal article" date="2020" name="bioRxiv">
        <title>Sequence and annotation of 42 cannabis genomes reveals extensive copy number variation in cannabinoid synthesis and pathogen resistance genes.</title>
        <authorList>
            <person name="Mckernan K.J."/>
            <person name="Helbert Y."/>
            <person name="Kane L.T."/>
            <person name="Ebling H."/>
            <person name="Zhang L."/>
            <person name="Liu B."/>
            <person name="Eaton Z."/>
            <person name="Mclaughlin S."/>
            <person name="Kingan S."/>
            <person name="Baybayan P."/>
            <person name="Concepcion G."/>
            <person name="Jordan M."/>
            <person name="Riva A."/>
            <person name="Barbazuk W."/>
            <person name="Harkins T."/>
        </authorList>
    </citation>
    <scope>NUCLEOTIDE SEQUENCE [LARGE SCALE GENOMIC DNA]</scope>
    <source>
        <strain evidence="11">cv. Jamaican Lion 4</strain>
        <tissue evidence="10">Leaf</tissue>
    </source>
</reference>
<accession>A0A7J6GNS9</accession>
<dbReference type="AlphaFoldDB" id="A0A7J6GNS9"/>
<keyword evidence="3" id="KW-0732">Signal</keyword>
<evidence type="ECO:0000256" key="6">
    <source>
        <dbReference type="ARBA" id="ARBA00048679"/>
    </source>
</evidence>
<keyword evidence="7" id="KW-0863">Zinc-finger</keyword>
<keyword evidence="8" id="KW-0472">Membrane</keyword>
<dbReference type="CDD" id="cd16461">
    <property type="entry name" value="RING-H2_EL5-like"/>
    <property type="match status" value="1"/>
</dbReference>
<dbReference type="PANTHER" id="PTHR47149:SF1">
    <property type="entry name" value="F-BOX PROTEIN RMF"/>
    <property type="match status" value="1"/>
</dbReference>
<keyword evidence="8" id="KW-0812">Transmembrane</keyword>
<evidence type="ECO:0000256" key="2">
    <source>
        <dbReference type="ARBA" id="ARBA00012513"/>
    </source>
</evidence>
<feature type="transmembrane region" description="Helical" evidence="8">
    <location>
        <begin position="492"/>
        <end position="518"/>
    </location>
</feature>
<dbReference type="Pfam" id="PF13639">
    <property type="entry name" value="zf-RING_2"/>
    <property type="match status" value="1"/>
</dbReference>
<evidence type="ECO:0000259" key="9">
    <source>
        <dbReference type="PROSITE" id="PS50089"/>
    </source>
</evidence>
<evidence type="ECO:0000256" key="8">
    <source>
        <dbReference type="SAM" id="Phobius"/>
    </source>
</evidence>
<name>A0A7J6GNS9_CANSA</name>
<comment type="catalytic activity">
    <reaction evidence="5">
        <text>L-threonyl-[protein] + ATP = O-phospho-L-threonyl-[protein] + ADP + H(+)</text>
        <dbReference type="Rhea" id="RHEA:46608"/>
        <dbReference type="Rhea" id="RHEA-COMP:11060"/>
        <dbReference type="Rhea" id="RHEA-COMP:11605"/>
        <dbReference type="ChEBI" id="CHEBI:15378"/>
        <dbReference type="ChEBI" id="CHEBI:30013"/>
        <dbReference type="ChEBI" id="CHEBI:30616"/>
        <dbReference type="ChEBI" id="CHEBI:61977"/>
        <dbReference type="ChEBI" id="CHEBI:456216"/>
        <dbReference type="EC" id="2.7.11.1"/>
    </reaction>
</comment>
<comment type="caution">
    <text evidence="10">The sequence shown here is derived from an EMBL/GenBank/DDBJ whole genome shotgun (WGS) entry which is preliminary data.</text>
</comment>
<gene>
    <name evidence="10" type="ORF">F8388_003881</name>
</gene>
<dbReference type="Proteomes" id="UP000525078">
    <property type="component" value="Unassembled WGS sequence"/>
</dbReference>
<keyword evidence="4" id="KW-0325">Glycoprotein</keyword>
<dbReference type="Pfam" id="PF13947">
    <property type="entry name" value="GUB_WAK_bind"/>
    <property type="match status" value="1"/>
</dbReference>
<dbReference type="Gene3D" id="3.30.40.10">
    <property type="entry name" value="Zinc/RING finger domain, C3HC4 (zinc finger)"/>
    <property type="match status" value="1"/>
</dbReference>
<sequence>MLAVTSRWFNRTLMEDCIWKYVCMRDLQVSTPCHVSFKWIDLYAAAFGMDQNGSHSYNFHQQEKHIVDWMRIGAFSMDSSAAFLTERLQFPARIPDEDEAHNFLQSTGCCVINNVKKGIWIADLQLVRCPVCDLNTCDGTMQTLDARHIELFLNKEYRNGSWKYELVGSHDNQMHADGASGAIFDVEHLRDCSTSAVFNLKSWVGKPMDWQPRAVITLHAVAVNTNLQKNEGIHVKYHAMRAGPDGEVIQDFNKNMGSPKILLFLLFFLFPTLNAQKHCQISMCGNKYIPIRFPFRLKSHQPRRNCGYPGFDLSCNKQNTTVLKLPFSGEFFVREINYITQEVLLYDPLKCLPRRLLSFNLAGSPFISAFYQNYTFLSCPSSYTKSRFAPIDCLSNSTHSVLATSSMTLANQILAESCKLMKTITVPVKRPVQFNEGFSNSLNNDLHLTWYEPDCSICELQGGICGFKSNTSKEIGCFFNRENSRSNDGLQIFRIICLAIAVPAMTCAIGIACFACLVDRSHRGHARRRPTAVAAAPDGLEHSIVMVGLDDSTIESYEKVVLGESRRVPGRNDTTCPICLSEYCSKETLRCIPECKHCFHAECIDEWLRLNGTCPVCRNTPSPSPAHVNSDSDRANSETF</sequence>
<dbReference type="InterPro" id="IPR032872">
    <property type="entry name" value="WAK_assoc_C"/>
</dbReference>
<evidence type="ECO:0000256" key="7">
    <source>
        <dbReference type="PROSITE-ProRule" id="PRU00175"/>
    </source>
</evidence>
<dbReference type="GO" id="GO:0030247">
    <property type="term" value="F:polysaccharide binding"/>
    <property type="evidence" value="ECO:0007669"/>
    <property type="project" value="InterPro"/>
</dbReference>
<evidence type="ECO:0000313" key="11">
    <source>
        <dbReference type="Proteomes" id="UP000525078"/>
    </source>
</evidence>
<dbReference type="GO" id="GO:0016020">
    <property type="term" value="C:membrane"/>
    <property type="evidence" value="ECO:0007669"/>
    <property type="project" value="UniProtKB-SubCell"/>
</dbReference>
<protein>
    <recommendedName>
        <fullName evidence="2">non-specific serine/threonine protein kinase</fullName>
        <ecNumber evidence="2">2.7.11.1</ecNumber>
    </recommendedName>
</protein>
<dbReference type="EC" id="2.7.11.1" evidence="2"/>
<evidence type="ECO:0000256" key="5">
    <source>
        <dbReference type="ARBA" id="ARBA00047899"/>
    </source>
</evidence>
<proteinExistence type="predicted"/>
<keyword evidence="7" id="KW-0479">Metal-binding</keyword>
<dbReference type="PROSITE" id="PS50089">
    <property type="entry name" value="ZF_RING_2"/>
    <property type="match status" value="1"/>
</dbReference>
<keyword evidence="7" id="KW-0862">Zinc</keyword>
<dbReference type="GO" id="GO:0004674">
    <property type="term" value="F:protein serine/threonine kinase activity"/>
    <property type="evidence" value="ECO:0007669"/>
    <property type="project" value="UniProtKB-EC"/>
</dbReference>
<evidence type="ECO:0000256" key="1">
    <source>
        <dbReference type="ARBA" id="ARBA00004167"/>
    </source>
</evidence>
<dbReference type="EMBL" id="JAATIP010000047">
    <property type="protein sequence ID" value="KAF4384574.1"/>
    <property type="molecule type" value="Genomic_DNA"/>
</dbReference>
<comment type="subcellular location">
    <subcellularLocation>
        <location evidence="1">Membrane</location>
        <topology evidence="1">Single-pass membrane protein</topology>
    </subcellularLocation>
</comment>
<organism evidence="10 11">
    <name type="scientific">Cannabis sativa</name>
    <name type="common">Hemp</name>
    <name type="synonym">Marijuana</name>
    <dbReference type="NCBI Taxonomy" id="3483"/>
    <lineage>
        <taxon>Eukaryota</taxon>
        <taxon>Viridiplantae</taxon>
        <taxon>Streptophyta</taxon>
        <taxon>Embryophyta</taxon>
        <taxon>Tracheophyta</taxon>
        <taxon>Spermatophyta</taxon>
        <taxon>Magnoliopsida</taxon>
        <taxon>eudicotyledons</taxon>
        <taxon>Gunneridae</taxon>
        <taxon>Pentapetalae</taxon>
        <taxon>rosids</taxon>
        <taxon>fabids</taxon>
        <taxon>Rosales</taxon>
        <taxon>Cannabaceae</taxon>
        <taxon>Cannabis</taxon>
    </lineage>
</organism>
<dbReference type="SUPFAM" id="SSF57850">
    <property type="entry name" value="RING/U-box"/>
    <property type="match status" value="1"/>
</dbReference>
<dbReference type="InterPro" id="IPR025287">
    <property type="entry name" value="WAK_GUB"/>
</dbReference>
<dbReference type="GO" id="GO:0005634">
    <property type="term" value="C:nucleus"/>
    <property type="evidence" value="ECO:0007669"/>
    <property type="project" value="TreeGrafter"/>
</dbReference>
<dbReference type="Pfam" id="PF14380">
    <property type="entry name" value="WAK_assoc"/>
    <property type="match status" value="1"/>
</dbReference>
<evidence type="ECO:0000256" key="3">
    <source>
        <dbReference type="ARBA" id="ARBA00022729"/>
    </source>
</evidence>
<dbReference type="InterPro" id="IPR001841">
    <property type="entry name" value="Znf_RING"/>
</dbReference>
<evidence type="ECO:0000256" key="4">
    <source>
        <dbReference type="ARBA" id="ARBA00023180"/>
    </source>
</evidence>
<dbReference type="PANTHER" id="PTHR47149">
    <property type="entry name" value="F-BOX PROTEIN RMF"/>
    <property type="match status" value="1"/>
</dbReference>
<evidence type="ECO:0000313" key="10">
    <source>
        <dbReference type="EMBL" id="KAF4384574.1"/>
    </source>
</evidence>
<dbReference type="InterPro" id="IPR013083">
    <property type="entry name" value="Znf_RING/FYVE/PHD"/>
</dbReference>
<feature type="domain" description="RING-type" evidence="9">
    <location>
        <begin position="576"/>
        <end position="618"/>
    </location>
</feature>